<accession>A0A2D3UM96</accession>
<evidence type="ECO:0000313" key="2">
    <source>
        <dbReference type="EMBL" id="CZT15001.1"/>
    </source>
</evidence>
<dbReference type="Proteomes" id="UP000225277">
    <property type="component" value="Unassembled WGS sequence"/>
</dbReference>
<dbReference type="InterPro" id="IPR016181">
    <property type="entry name" value="Acyl_CoA_acyltransferase"/>
</dbReference>
<proteinExistence type="predicted"/>
<name>A0A2D3UM96_9PEZI</name>
<evidence type="ECO:0000259" key="1">
    <source>
        <dbReference type="PROSITE" id="PS51186"/>
    </source>
</evidence>
<feature type="domain" description="N-acetyltransferase" evidence="1">
    <location>
        <begin position="45"/>
        <end position="214"/>
    </location>
</feature>
<dbReference type="PROSITE" id="PS51186">
    <property type="entry name" value="GNAT"/>
    <property type="match status" value="1"/>
</dbReference>
<reference evidence="2 3" key="1">
    <citation type="submission" date="2016-03" db="EMBL/GenBank/DDBJ databases">
        <authorList>
            <person name="Ploux O."/>
        </authorList>
    </citation>
    <scope>NUCLEOTIDE SEQUENCE [LARGE SCALE GENOMIC DNA]</scope>
    <source>
        <strain evidence="2 3">URUG2</strain>
    </source>
</reference>
<dbReference type="EMBL" id="FJUY01000001">
    <property type="protein sequence ID" value="CZT15001.1"/>
    <property type="molecule type" value="Genomic_DNA"/>
</dbReference>
<sequence>MAIKEDQIESPGPTIHSQPTHLTILSSSQLKSSPFLPSLVSTINNAFRVANATKPELGLNNQGDRLTSNLEFLTNFAHPESFTLVIHAPDSPTVLATASARPYLGPNTSGIISRNTPWERILPVQEGCEEWELKLMCTAPEAQGLGLATYMMGVVEEELRRRRGGLGKKLRILLTTPRELTGEFYVRKGFEKDYETWRGEGYHFHIVHMSKDVGGA</sequence>
<dbReference type="Pfam" id="PF00583">
    <property type="entry name" value="Acetyltransf_1"/>
    <property type="match status" value="1"/>
</dbReference>
<dbReference type="AlphaFoldDB" id="A0A2D3UM96"/>
<dbReference type="GO" id="GO:0016747">
    <property type="term" value="F:acyltransferase activity, transferring groups other than amino-acyl groups"/>
    <property type="evidence" value="ECO:0007669"/>
    <property type="project" value="InterPro"/>
</dbReference>
<dbReference type="OrthoDB" id="3794209at2759"/>
<dbReference type="GeneID" id="35606829"/>
<dbReference type="RefSeq" id="XP_023621898.1">
    <property type="nucleotide sequence ID" value="XM_023766130.1"/>
</dbReference>
<dbReference type="CDD" id="cd04301">
    <property type="entry name" value="NAT_SF"/>
    <property type="match status" value="1"/>
</dbReference>
<evidence type="ECO:0000313" key="3">
    <source>
        <dbReference type="Proteomes" id="UP000225277"/>
    </source>
</evidence>
<dbReference type="Gene3D" id="3.40.630.30">
    <property type="match status" value="1"/>
</dbReference>
<keyword evidence="3" id="KW-1185">Reference proteome</keyword>
<dbReference type="InterPro" id="IPR000182">
    <property type="entry name" value="GNAT_dom"/>
</dbReference>
<organism evidence="2 3">
    <name type="scientific">Ramularia collo-cygni</name>
    <dbReference type="NCBI Taxonomy" id="112498"/>
    <lineage>
        <taxon>Eukaryota</taxon>
        <taxon>Fungi</taxon>
        <taxon>Dikarya</taxon>
        <taxon>Ascomycota</taxon>
        <taxon>Pezizomycotina</taxon>
        <taxon>Dothideomycetes</taxon>
        <taxon>Dothideomycetidae</taxon>
        <taxon>Mycosphaerellales</taxon>
        <taxon>Mycosphaerellaceae</taxon>
        <taxon>Ramularia</taxon>
    </lineage>
</organism>
<gene>
    <name evidence="2" type="ORF">RCC_12276</name>
</gene>
<dbReference type="SUPFAM" id="SSF55729">
    <property type="entry name" value="Acyl-CoA N-acyltransferases (Nat)"/>
    <property type="match status" value="1"/>
</dbReference>
<protein>
    <recommendedName>
        <fullName evidence="1">N-acetyltransferase domain-containing protein</fullName>
    </recommendedName>
</protein>